<comment type="caution">
    <text evidence="2">The sequence shown here is derived from an EMBL/GenBank/DDBJ whole genome shotgun (WGS) entry which is preliminary data.</text>
</comment>
<evidence type="ECO:0000256" key="1">
    <source>
        <dbReference type="SAM" id="MobiDB-lite"/>
    </source>
</evidence>
<evidence type="ECO:0000313" key="3">
    <source>
        <dbReference type="Proteomes" id="UP000307173"/>
    </source>
</evidence>
<dbReference type="AlphaFoldDB" id="A0A4V4NG49"/>
<feature type="region of interest" description="Disordered" evidence="1">
    <location>
        <begin position="1"/>
        <end position="23"/>
    </location>
</feature>
<reference evidence="2 3" key="1">
    <citation type="journal article" date="2019" name="Front. Genet.">
        <title>Whole-Genome Sequencing of the Opportunistic Yeast Pathogen Candida inconspicua Uncovers Its Hybrid Origin.</title>
        <authorList>
            <person name="Mixao V."/>
            <person name="Hansen A.P."/>
            <person name="Saus E."/>
            <person name="Boekhout T."/>
            <person name="Lass-Florl C."/>
            <person name="Gabaldon T."/>
        </authorList>
    </citation>
    <scope>NUCLEOTIDE SEQUENCE [LARGE SCALE GENOMIC DNA]</scope>
    <source>
        <strain evidence="2 3">CBS 180</strain>
    </source>
</reference>
<dbReference type="EMBL" id="SELW01000129">
    <property type="protein sequence ID" value="TID30610.1"/>
    <property type="molecule type" value="Genomic_DNA"/>
</dbReference>
<dbReference type="STRING" id="52247.A0A4V4NG49"/>
<evidence type="ECO:0000313" key="2">
    <source>
        <dbReference type="EMBL" id="TID30610.1"/>
    </source>
</evidence>
<dbReference type="Proteomes" id="UP000307173">
    <property type="component" value="Unassembled WGS sequence"/>
</dbReference>
<sequence length="372" mass="42158">MSNVKVPNSPPLPTQEVADVPKTQIPAQLTAELDLNSDSDNDVEMSCVSPVKPFENFEQFEHPDSLPSTPDTLANRNVLMSSIPKDTNYVTPMMDFSDPIKAPADVINPFGANKTLSSSSPIPIRLEDMNLPILSDSQEQKLIEYIEERLMAIQRGFVKYLSSKKEAIKEGLTWIELVTKLDEMVEFLWYSIFHLKDVPAIYHGNILIDSSFKVIFSEKFLDMKDDLNSINKYPTKILMQNEVLTLPMNVQSSTFVSFLIKILGDIVDYVEKYNHATFEEWIVLLRLIAKLDNALSIIIDYSNQSSKLLINTTEKVRIASIIQRTKIITVSKFDQFTGKLDTDQIAHHRSAIEAFQIFVGELYEGIVDRTSA</sequence>
<keyword evidence="3" id="KW-1185">Reference proteome</keyword>
<dbReference type="InterPro" id="IPR031349">
    <property type="entry name" value="Tfb6"/>
</dbReference>
<organism evidence="2 3">
    <name type="scientific">Pichia inconspicua</name>
    <dbReference type="NCBI Taxonomy" id="52247"/>
    <lineage>
        <taxon>Eukaryota</taxon>
        <taxon>Fungi</taxon>
        <taxon>Dikarya</taxon>
        <taxon>Ascomycota</taxon>
        <taxon>Saccharomycotina</taxon>
        <taxon>Pichiomycetes</taxon>
        <taxon>Pichiales</taxon>
        <taxon>Pichiaceae</taxon>
        <taxon>Pichia</taxon>
    </lineage>
</organism>
<dbReference type="PANTHER" id="PTHR37781:SF1">
    <property type="entry name" value="ADR380WP"/>
    <property type="match status" value="1"/>
</dbReference>
<dbReference type="GO" id="GO:0005675">
    <property type="term" value="C:transcription factor TFIIH holo complex"/>
    <property type="evidence" value="ECO:0007669"/>
    <property type="project" value="TreeGrafter"/>
</dbReference>
<dbReference type="OrthoDB" id="2567806at2759"/>
<gene>
    <name evidence="2" type="ORF">CANINC_000765</name>
</gene>
<dbReference type="Pfam" id="PF17110">
    <property type="entry name" value="TFB6"/>
    <property type="match status" value="1"/>
</dbReference>
<name>A0A4V4NG49_9ASCO</name>
<protein>
    <submittedName>
        <fullName evidence="2">Uncharacterized protein</fullName>
    </submittedName>
</protein>
<dbReference type="PANTHER" id="PTHR37781">
    <property type="entry name" value="TFIIH COMPLEX SUBUNIT"/>
    <property type="match status" value="1"/>
</dbReference>
<accession>A0A4V4NG49</accession>
<proteinExistence type="predicted"/>